<name>A0A5M8PKH6_9LECA</name>
<reference evidence="4 5" key="1">
    <citation type="submission" date="2019-09" db="EMBL/GenBank/DDBJ databases">
        <title>The hologenome of the rock-dwelling lichen Lasallia pustulata.</title>
        <authorList>
            <person name="Greshake Tzovaras B."/>
            <person name="Segers F."/>
            <person name="Bicker A."/>
            <person name="Dal Grande F."/>
            <person name="Otte J."/>
            <person name="Hankeln T."/>
            <person name="Schmitt I."/>
            <person name="Ebersberger I."/>
        </authorList>
    </citation>
    <scope>NUCLEOTIDE SEQUENCE [LARGE SCALE GENOMIC DNA]</scope>
    <source>
        <strain evidence="4">A1-1</strain>
    </source>
</reference>
<evidence type="ECO:0008006" key="6">
    <source>
        <dbReference type="Google" id="ProtNLM"/>
    </source>
</evidence>
<dbReference type="AlphaFoldDB" id="A0A5M8PKH6"/>
<protein>
    <recommendedName>
        <fullName evidence="6">Hydroxyneurosporene synthase</fullName>
    </recommendedName>
</protein>
<accession>A0A5M8PKH6</accession>
<evidence type="ECO:0000313" key="5">
    <source>
        <dbReference type="Proteomes" id="UP000324767"/>
    </source>
</evidence>
<evidence type="ECO:0000259" key="3">
    <source>
        <dbReference type="Pfam" id="PF25581"/>
    </source>
</evidence>
<dbReference type="EMBL" id="VXIT01000010">
    <property type="protein sequence ID" value="KAA6409831.1"/>
    <property type="molecule type" value="Genomic_DNA"/>
</dbReference>
<proteinExistence type="predicted"/>
<evidence type="ECO:0000256" key="1">
    <source>
        <dbReference type="SAM" id="SignalP"/>
    </source>
</evidence>
<feature type="domain" description="AsqO/PenF-like C-terminal" evidence="3">
    <location>
        <begin position="252"/>
        <end position="379"/>
    </location>
</feature>
<dbReference type="Pfam" id="PF24137">
    <property type="entry name" value="DA_N"/>
    <property type="match status" value="1"/>
</dbReference>
<dbReference type="Pfam" id="PF25581">
    <property type="entry name" value="AsqO_C"/>
    <property type="match status" value="1"/>
</dbReference>
<dbReference type="SUPFAM" id="SSF159245">
    <property type="entry name" value="AttH-like"/>
    <property type="match status" value="1"/>
</dbReference>
<gene>
    <name evidence="4" type="ORF">FRX48_06443</name>
</gene>
<feature type="signal peptide" evidence="1">
    <location>
        <begin position="1"/>
        <end position="22"/>
    </location>
</feature>
<sequence>MNIFQPKFSVAILLLMPSFALSHNLHNGVNIYPPAIQSGLSQVPFISGVAAVDGPRVQVINESVWQWWYFDAVSSDGKSNFVISFFTISNLAFPFGGANLSSCVSVSISGTFSNGTSFATGYLASEAVVITVHDGSSGTWHGLVPLTDGPLGASEASAAWKGTPDMSVYTVTIDAPAAAIEGSLNLRSIAPAHYPCGPPSPNQTLQILPHVGWTNAVPDASATANFSIAGSALTFSGPGYHDLAWSDTPFLDSVGGWYWGHGRLGNYSLVWWDARSAAGVEYVSHYVACEGRIVSAACAGLKVRPTGANDTYPPTLSSGVPRGFSVEMDLGGMGVLEVSLTAGLVTPDVPGFYARWTGVMEGGIKGGEMLVGVALMEEFTV</sequence>
<dbReference type="InterPro" id="IPR057722">
    <property type="entry name" value="AsqO/PenF-like_C"/>
</dbReference>
<organism evidence="4 5">
    <name type="scientific">Lasallia pustulata</name>
    <dbReference type="NCBI Taxonomy" id="136370"/>
    <lineage>
        <taxon>Eukaryota</taxon>
        <taxon>Fungi</taxon>
        <taxon>Dikarya</taxon>
        <taxon>Ascomycota</taxon>
        <taxon>Pezizomycotina</taxon>
        <taxon>Lecanoromycetes</taxon>
        <taxon>OSLEUM clade</taxon>
        <taxon>Umbilicariomycetidae</taxon>
        <taxon>Umbilicariales</taxon>
        <taxon>Umbilicariaceae</taxon>
        <taxon>Lasallia</taxon>
    </lineage>
</organism>
<evidence type="ECO:0000313" key="4">
    <source>
        <dbReference type="EMBL" id="KAA6409831.1"/>
    </source>
</evidence>
<dbReference type="InterPro" id="IPR056402">
    <property type="entry name" value="DA_N"/>
</dbReference>
<evidence type="ECO:0000259" key="2">
    <source>
        <dbReference type="Pfam" id="PF24137"/>
    </source>
</evidence>
<dbReference type="Proteomes" id="UP000324767">
    <property type="component" value="Unassembled WGS sequence"/>
</dbReference>
<feature type="chain" id="PRO_5024309457" description="Hydroxyneurosporene synthase" evidence="1">
    <location>
        <begin position="23"/>
        <end position="381"/>
    </location>
</feature>
<dbReference type="OrthoDB" id="5344254at2759"/>
<keyword evidence="1" id="KW-0732">Signal</keyword>
<comment type="caution">
    <text evidence="4">The sequence shown here is derived from an EMBL/GenBank/DDBJ whole genome shotgun (WGS) entry which is preliminary data.</text>
</comment>
<feature type="domain" description="Diels-Alderase N-terminal" evidence="2">
    <location>
        <begin position="29"/>
        <end position="245"/>
    </location>
</feature>